<organism evidence="2 3">
    <name type="scientific">[Myrmecia] bisecta</name>
    <dbReference type="NCBI Taxonomy" id="41462"/>
    <lineage>
        <taxon>Eukaryota</taxon>
        <taxon>Viridiplantae</taxon>
        <taxon>Chlorophyta</taxon>
        <taxon>core chlorophytes</taxon>
        <taxon>Trebouxiophyceae</taxon>
        <taxon>Trebouxiales</taxon>
        <taxon>Trebouxiaceae</taxon>
        <taxon>Myrmecia</taxon>
    </lineage>
</organism>
<dbReference type="EMBL" id="JALJOR010000001">
    <property type="protein sequence ID" value="KAK9829188.1"/>
    <property type="molecule type" value="Genomic_DNA"/>
</dbReference>
<dbReference type="PANTHER" id="PTHR43157">
    <property type="entry name" value="PHOSPHATIDYLINOSITOL-GLYCAN BIOSYNTHESIS CLASS F PROTEIN-RELATED"/>
    <property type="match status" value="1"/>
</dbReference>
<sequence>MVSALGARSTALEALRGTDLTGKVAIVTGGNSGIGVETVRALAHAGAKVLLTSRSVQAGQKVAEEIAQSGVQGTVEVHQLDLADQASVHVFTNSVKASKTRLDILILNAGVMMCPKSTTKDGFEMQLGTNVHGHLALVQDLLPTLQAQAHPVRIVVVSSRAHTFPKRWFGGGIELSDLHWQHRPYNSWGAYGQSKLGNVLMAKELARRYAGTNIKAFSLHPGSIQTGLQKHSPFASFYSLLPKRITGSKTVAEGAATSIYAAVSPDLEQHSGAYLSNCAIETPSAAAEDAALAVKFYDQVSAEIKAGKPLPALA</sequence>
<dbReference type="PRINTS" id="PR00081">
    <property type="entry name" value="GDHRDH"/>
</dbReference>
<name>A0AAW1R5W4_9CHLO</name>
<accession>A0AAW1R5W4</accession>
<comment type="caution">
    <text evidence="2">The sequence shown here is derived from an EMBL/GenBank/DDBJ whole genome shotgun (WGS) entry which is preliminary data.</text>
</comment>
<dbReference type="SUPFAM" id="SSF51735">
    <property type="entry name" value="NAD(P)-binding Rossmann-fold domains"/>
    <property type="match status" value="1"/>
</dbReference>
<dbReference type="InterPro" id="IPR002347">
    <property type="entry name" value="SDR_fam"/>
</dbReference>
<dbReference type="Gene3D" id="3.40.50.720">
    <property type="entry name" value="NAD(P)-binding Rossmann-like Domain"/>
    <property type="match status" value="1"/>
</dbReference>
<dbReference type="PANTHER" id="PTHR43157:SF73">
    <property type="entry name" value="WW DOMAIN-CONTAINING OXIDOREDUCTASE-LIKE PROTEIN"/>
    <property type="match status" value="1"/>
</dbReference>
<proteinExistence type="predicted"/>
<evidence type="ECO:0000313" key="3">
    <source>
        <dbReference type="Proteomes" id="UP001489004"/>
    </source>
</evidence>
<dbReference type="GO" id="GO:0016491">
    <property type="term" value="F:oxidoreductase activity"/>
    <property type="evidence" value="ECO:0007669"/>
    <property type="project" value="UniProtKB-KW"/>
</dbReference>
<evidence type="ECO:0000313" key="2">
    <source>
        <dbReference type="EMBL" id="KAK9829188.1"/>
    </source>
</evidence>
<keyword evidence="1" id="KW-0560">Oxidoreductase</keyword>
<keyword evidence="3" id="KW-1185">Reference proteome</keyword>
<dbReference type="Proteomes" id="UP001489004">
    <property type="component" value="Unassembled WGS sequence"/>
</dbReference>
<gene>
    <name evidence="2" type="ORF">WJX72_004385</name>
</gene>
<protein>
    <submittedName>
        <fullName evidence="2">Uncharacterized protein</fullName>
    </submittedName>
</protein>
<dbReference type="InterPro" id="IPR036291">
    <property type="entry name" value="NAD(P)-bd_dom_sf"/>
</dbReference>
<dbReference type="CDD" id="cd05327">
    <property type="entry name" value="retinol-DH_like_SDR_c_like"/>
    <property type="match status" value="1"/>
</dbReference>
<reference evidence="2 3" key="1">
    <citation type="journal article" date="2024" name="Nat. Commun.">
        <title>Phylogenomics reveals the evolutionary origins of lichenization in chlorophyte algae.</title>
        <authorList>
            <person name="Puginier C."/>
            <person name="Libourel C."/>
            <person name="Otte J."/>
            <person name="Skaloud P."/>
            <person name="Haon M."/>
            <person name="Grisel S."/>
            <person name="Petersen M."/>
            <person name="Berrin J.G."/>
            <person name="Delaux P.M."/>
            <person name="Dal Grande F."/>
            <person name="Keller J."/>
        </authorList>
    </citation>
    <scope>NUCLEOTIDE SEQUENCE [LARGE SCALE GENOMIC DNA]</scope>
    <source>
        <strain evidence="2 3">SAG 2043</strain>
    </source>
</reference>
<evidence type="ECO:0000256" key="1">
    <source>
        <dbReference type="ARBA" id="ARBA00023002"/>
    </source>
</evidence>
<dbReference type="AlphaFoldDB" id="A0AAW1R5W4"/>
<dbReference type="Pfam" id="PF00106">
    <property type="entry name" value="adh_short"/>
    <property type="match status" value="1"/>
</dbReference>